<feature type="region of interest" description="Disordered" evidence="1">
    <location>
        <begin position="909"/>
        <end position="944"/>
    </location>
</feature>
<comment type="caution">
    <text evidence="3">The sequence shown here is derived from an EMBL/GenBank/DDBJ whole genome shotgun (WGS) entry which is preliminary data.</text>
</comment>
<evidence type="ECO:0000313" key="4">
    <source>
        <dbReference type="Proteomes" id="UP001303889"/>
    </source>
</evidence>
<dbReference type="PANTHER" id="PTHR39147">
    <property type="entry name" value="PROTEIN SPT21"/>
    <property type="match status" value="1"/>
</dbReference>
<accession>A0AAN6MLX7</accession>
<dbReference type="GO" id="GO:0006357">
    <property type="term" value="P:regulation of transcription by RNA polymerase II"/>
    <property type="evidence" value="ECO:0007669"/>
    <property type="project" value="TreeGrafter"/>
</dbReference>
<feature type="region of interest" description="Disordered" evidence="1">
    <location>
        <begin position="413"/>
        <end position="432"/>
    </location>
</feature>
<feature type="compositionally biased region" description="Low complexity" evidence="1">
    <location>
        <begin position="326"/>
        <end position="336"/>
    </location>
</feature>
<dbReference type="GO" id="GO:0000183">
    <property type="term" value="P:rDNA heterochromatin formation"/>
    <property type="evidence" value="ECO:0007669"/>
    <property type="project" value="TreeGrafter"/>
</dbReference>
<dbReference type="EMBL" id="MU855454">
    <property type="protein sequence ID" value="KAK3903352.1"/>
    <property type="molecule type" value="Genomic_DNA"/>
</dbReference>
<reference evidence="3" key="1">
    <citation type="journal article" date="2023" name="Mol. Phylogenet. Evol.">
        <title>Genome-scale phylogeny and comparative genomics of the fungal order Sordariales.</title>
        <authorList>
            <person name="Hensen N."/>
            <person name="Bonometti L."/>
            <person name="Westerberg I."/>
            <person name="Brannstrom I.O."/>
            <person name="Guillou S."/>
            <person name="Cros-Aarteil S."/>
            <person name="Calhoun S."/>
            <person name="Haridas S."/>
            <person name="Kuo A."/>
            <person name="Mondo S."/>
            <person name="Pangilinan J."/>
            <person name="Riley R."/>
            <person name="LaButti K."/>
            <person name="Andreopoulos B."/>
            <person name="Lipzen A."/>
            <person name="Chen C."/>
            <person name="Yan M."/>
            <person name="Daum C."/>
            <person name="Ng V."/>
            <person name="Clum A."/>
            <person name="Steindorff A."/>
            <person name="Ohm R.A."/>
            <person name="Martin F."/>
            <person name="Silar P."/>
            <person name="Natvig D.O."/>
            <person name="Lalanne C."/>
            <person name="Gautier V."/>
            <person name="Ament-Velasquez S.L."/>
            <person name="Kruys A."/>
            <person name="Hutchinson M.I."/>
            <person name="Powell A.J."/>
            <person name="Barry K."/>
            <person name="Miller A.N."/>
            <person name="Grigoriev I.V."/>
            <person name="Debuchy R."/>
            <person name="Gladieux P."/>
            <person name="Hiltunen Thoren M."/>
            <person name="Johannesson H."/>
        </authorList>
    </citation>
    <scope>NUCLEOTIDE SEQUENCE</scope>
    <source>
        <strain evidence="3">CBS 103.79</strain>
    </source>
</reference>
<feature type="compositionally biased region" description="Basic and acidic residues" evidence="1">
    <location>
        <begin position="1055"/>
        <end position="1064"/>
    </location>
</feature>
<dbReference type="Gene3D" id="3.30.50.10">
    <property type="entry name" value="Erythroid Transcription Factor GATA-1, subunit A"/>
    <property type="match status" value="1"/>
</dbReference>
<feature type="compositionally biased region" description="Pro residues" evidence="1">
    <location>
        <begin position="1085"/>
        <end position="1094"/>
    </location>
</feature>
<feature type="compositionally biased region" description="Pro residues" evidence="1">
    <location>
        <begin position="263"/>
        <end position="277"/>
    </location>
</feature>
<feature type="region of interest" description="Disordered" evidence="1">
    <location>
        <begin position="439"/>
        <end position="523"/>
    </location>
</feature>
<evidence type="ECO:0000259" key="2">
    <source>
        <dbReference type="Pfam" id="PF25823"/>
    </source>
</evidence>
<organism evidence="3 4">
    <name type="scientific">Staphylotrichum tortipilum</name>
    <dbReference type="NCBI Taxonomy" id="2831512"/>
    <lineage>
        <taxon>Eukaryota</taxon>
        <taxon>Fungi</taxon>
        <taxon>Dikarya</taxon>
        <taxon>Ascomycota</taxon>
        <taxon>Pezizomycotina</taxon>
        <taxon>Sordariomycetes</taxon>
        <taxon>Sordariomycetidae</taxon>
        <taxon>Sordariales</taxon>
        <taxon>Chaetomiaceae</taxon>
        <taxon>Staphylotrichum</taxon>
    </lineage>
</organism>
<feature type="compositionally biased region" description="Basic residues" evidence="1">
    <location>
        <begin position="920"/>
        <end position="936"/>
    </location>
</feature>
<evidence type="ECO:0000313" key="3">
    <source>
        <dbReference type="EMBL" id="KAK3903352.1"/>
    </source>
</evidence>
<dbReference type="GO" id="GO:0030466">
    <property type="term" value="P:silent mating-type cassette heterochromatin formation"/>
    <property type="evidence" value="ECO:0007669"/>
    <property type="project" value="TreeGrafter"/>
</dbReference>
<dbReference type="Pfam" id="PF25823">
    <property type="entry name" value="Ams2-SPT21_N"/>
    <property type="match status" value="1"/>
</dbReference>
<feature type="compositionally biased region" description="Low complexity" evidence="1">
    <location>
        <begin position="1111"/>
        <end position="1130"/>
    </location>
</feature>
<dbReference type="InterPro" id="IPR013088">
    <property type="entry name" value="Znf_NHR/GATA"/>
</dbReference>
<name>A0AAN6MLX7_9PEZI</name>
<feature type="region of interest" description="Disordered" evidence="1">
    <location>
        <begin position="1042"/>
        <end position="1176"/>
    </location>
</feature>
<dbReference type="SUPFAM" id="SSF57716">
    <property type="entry name" value="Glucocorticoid receptor-like (DNA-binding domain)"/>
    <property type="match status" value="1"/>
</dbReference>
<reference evidence="3" key="2">
    <citation type="submission" date="2023-05" db="EMBL/GenBank/DDBJ databases">
        <authorList>
            <consortium name="Lawrence Berkeley National Laboratory"/>
            <person name="Steindorff A."/>
            <person name="Hensen N."/>
            <person name="Bonometti L."/>
            <person name="Westerberg I."/>
            <person name="Brannstrom I.O."/>
            <person name="Guillou S."/>
            <person name="Cros-Aarteil S."/>
            <person name="Calhoun S."/>
            <person name="Haridas S."/>
            <person name="Kuo A."/>
            <person name="Mondo S."/>
            <person name="Pangilinan J."/>
            <person name="Riley R."/>
            <person name="Labutti K."/>
            <person name="Andreopoulos B."/>
            <person name="Lipzen A."/>
            <person name="Chen C."/>
            <person name="Yanf M."/>
            <person name="Daum C."/>
            <person name="Ng V."/>
            <person name="Clum A."/>
            <person name="Ohm R."/>
            <person name="Martin F."/>
            <person name="Silar P."/>
            <person name="Natvig D."/>
            <person name="Lalanne C."/>
            <person name="Gautier V."/>
            <person name="Ament-Velasquez S.L."/>
            <person name="Kruys A."/>
            <person name="Hutchinson M.I."/>
            <person name="Powell A.J."/>
            <person name="Barry K."/>
            <person name="Miller A.N."/>
            <person name="Grigoriev I.V."/>
            <person name="Debuchy R."/>
            <person name="Gladieux P."/>
            <person name="Thoren M.H."/>
            <person name="Johannesson H."/>
        </authorList>
    </citation>
    <scope>NUCLEOTIDE SEQUENCE</scope>
    <source>
        <strain evidence="3">CBS 103.79</strain>
    </source>
</reference>
<feature type="compositionally biased region" description="Polar residues" evidence="1">
    <location>
        <begin position="994"/>
        <end position="1003"/>
    </location>
</feature>
<dbReference type="InterPro" id="IPR057725">
    <property type="entry name" value="Ams2-SPT21_N"/>
</dbReference>
<feature type="compositionally biased region" description="Basic and acidic residues" evidence="1">
    <location>
        <begin position="641"/>
        <end position="651"/>
    </location>
</feature>
<evidence type="ECO:0000256" key="1">
    <source>
        <dbReference type="SAM" id="MobiDB-lite"/>
    </source>
</evidence>
<keyword evidence="4" id="KW-1185">Reference proteome</keyword>
<protein>
    <recommendedName>
        <fullName evidence="2">Ams2/SPT21 N-terminal domain-containing protein</fullName>
    </recommendedName>
</protein>
<dbReference type="InterPro" id="IPR042403">
    <property type="entry name" value="Spt21/Ams2"/>
</dbReference>
<gene>
    <name evidence="3" type="ORF">C8A05DRAFT_43411</name>
</gene>
<dbReference type="PANTHER" id="PTHR39147:SF1">
    <property type="entry name" value="PROTEIN SPT21"/>
    <property type="match status" value="1"/>
</dbReference>
<dbReference type="GO" id="GO:0008270">
    <property type="term" value="F:zinc ion binding"/>
    <property type="evidence" value="ECO:0007669"/>
    <property type="project" value="InterPro"/>
</dbReference>
<feature type="region of interest" description="Disordered" evidence="1">
    <location>
        <begin position="537"/>
        <end position="771"/>
    </location>
</feature>
<feature type="compositionally biased region" description="Polar residues" evidence="1">
    <location>
        <begin position="446"/>
        <end position="455"/>
    </location>
</feature>
<feature type="region of interest" description="Disordered" evidence="1">
    <location>
        <begin position="984"/>
        <end position="1008"/>
    </location>
</feature>
<feature type="domain" description="Ams2/SPT21 N-terminal" evidence="2">
    <location>
        <begin position="33"/>
        <end position="165"/>
    </location>
</feature>
<feature type="region of interest" description="Disordered" evidence="1">
    <location>
        <begin position="247"/>
        <end position="373"/>
    </location>
</feature>
<feature type="compositionally biased region" description="Low complexity" evidence="1">
    <location>
        <begin position="1159"/>
        <end position="1168"/>
    </location>
</feature>
<dbReference type="Proteomes" id="UP001303889">
    <property type="component" value="Unassembled WGS sequence"/>
</dbReference>
<proteinExistence type="predicted"/>
<sequence length="1300" mass="140250">MASMQQLSNSWGAPSSHLAPAQAQPAAGDELALQVRPMGLKVHYSFDRDNQVHCMARSSHILQIQTIPLDDTRTIGVVDLRTCLLAVSQSSPELLNQQENDYSVYAYDYSEPEVPLVGQGLLSWAMDSRREPQQQLVTGRVTRNVLALLNNGSRDTLEVKLKFATVARMPQRAEYPGMEPMSNGTPRAMSIPADTASEWNSFVQSNPMLGQPSNIPSISSPALTPALALAPAPAPAPVQPTQYSVPQVTENNQNGRPRSSSRPPQPIRPASIPPVNAPQPIALAPASRASSVVPIPPRPQTSAENAPSPTAAPPSDRVRKPRPSRARSSSKQPTGRPRGRPRKRPLETGNTSAAEEATDGDEAPQKRRAKVTKTEYSAIAPFVAAPESLRVAASTSGSLRSMRPVGSGAEVPAAQHLVDVPRAPTPIPGGPMVKQQMRRMLDSQARADSNMSMDQSGLGRSPADSTAHSPDHGYLPEDSAGDLNSSPPVPRATAYLQSSPPPSSPILPSMGMPQVDSGFMSGGVEDMFDETMLQRLAEAQGQDQMLPVSSLPVATKPKNRGRQSQRQQSPNYPFQEVNPGPPELLPSTSIFKPAGKAKSLNRQTGAPSAQPAPPKKAASRSLKRANTAPNLPMSEQELLPQEEHPAHHPNDEEALQALMQTDLFPDQVPFSNGIECSTQATGNDFEDPYTGMFPQEPASTTGTPMPSAEPQESEPVLPAPAHLPSKPQPRAKSRSASRPASRPVSQGYPAPSDPAPTMQANDFLPEPPLTFPAAVASEPAFPMSDFDPPRYSKNLVKKQSIKEKLENAIQKGESPPFCSNCGAIETPTWRKIWTQDHEGVPEFHEFSDKPGCVTMIDVLERDEDEQPSKYRMVKKNLGPRDDKKTWTETLLCNPCGIWLGKFKAHRPPDRWDKDAARLNQSRRKREPKGSRSKKVSAKSDAQAQLTSEAYFPTDPIGPVDIDFPATQPTQQDMALTEGTNLNLRSSPRHRFLGSTHSRGSGTADSPIAVEDELGSTRRLLFPSPRRDGTPKVLGELPLNQAQSGPHAYEAKSAARGKENDDTYLERPGTPVLDDRLSQELFGTPPRCPSTPPPKATAAGPFKTPTRPTPSHRPITRSISRSIRSSKPKSPGQLFGLHHLQRTPSRTPRSASGGHGTGSGHLLLPPSSASRRRSPRSAGIGAHLAFPMDMSLVDMPQMQFDSPFTATLHQLLSEANDFIGGGSPSQHRGEDLGLHQHGDGPVGMDFGNFLGTDLVMPSSPPLVARGRHGSREVGFGEVLGEQQQEALWAEQLAAASGKEGR</sequence>